<keyword evidence="1" id="KW-0472">Membrane</keyword>
<dbReference type="PIRSF" id="PIRSF026631">
    <property type="entry name" value="UCP026631"/>
    <property type="match status" value="1"/>
</dbReference>
<dbReference type="InterPro" id="IPR014529">
    <property type="entry name" value="UCP026631"/>
</dbReference>
<dbReference type="PANTHER" id="PTHR34473">
    <property type="entry name" value="UPF0699 TRANSMEMBRANE PROTEIN YDBS"/>
    <property type="match status" value="1"/>
</dbReference>
<gene>
    <name evidence="3" type="ORF">BUZ14_12400</name>
</gene>
<dbReference type="InterPro" id="IPR005182">
    <property type="entry name" value="YdbS-like_PH"/>
</dbReference>
<accession>A0A3A0VZE8</accession>
<feature type="domain" description="YdbS-like PH" evidence="2">
    <location>
        <begin position="258"/>
        <end position="342"/>
    </location>
</feature>
<feature type="transmembrane region" description="Helical" evidence="1">
    <location>
        <begin position="230"/>
        <end position="257"/>
    </location>
</feature>
<dbReference type="RefSeq" id="WP_119486166.1">
    <property type="nucleotide sequence ID" value="NZ_QYJN01000007.1"/>
</dbReference>
<dbReference type="OrthoDB" id="2195155at2"/>
<name>A0A3A0VZE8_STAGA</name>
<feature type="domain" description="YdbS-like PH" evidence="2">
    <location>
        <begin position="68"/>
        <end position="134"/>
    </location>
</feature>
<comment type="caution">
    <text evidence="3">The sequence shown here is derived from an EMBL/GenBank/DDBJ whole genome shotgun (WGS) entry which is preliminary data.</text>
</comment>
<proteinExistence type="predicted"/>
<feature type="transmembrane region" description="Helical" evidence="1">
    <location>
        <begin position="188"/>
        <end position="210"/>
    </location>
</feature>
<dbReference type="AlphaFoldDB" id="A0A3A0VZE8"/>
<evidence type="ECO:0000313" key="4">
    <source>
        <dbReference type="Proteomes" id="UP000265541"/>
    </source>
</evidence>
<evidence type="ECO:0000313" key="3">
    <source>
        <dbReference type="EMBL" id="RIP32939.1"/>
    </source>
</evidence>
<keyword evidence="1" id="KW-0812">Transmembrane</keyword>
<feature type="transmembrane region" description="Helical" evidence="1">
    <location>
        <begin position="395"/>
        <end position="412"/>
    </location>
</feature>
<keyword evidence="1" id="KW-1133">Transmembrane helix</keyword>
<feature type="transmembrane region" description="Helical" evidence="1">
    <location>
        <begin position="45"/>
        <end position="65"/>
    </location>
</feature>
<feature type="transmembrane region" description="Helical" evidence="1">
    <location>
        <begin position="12"/>
        <end position="33"/>
    </location>
</feature>
<feature type="transmembrane region" description="Helical" evidence="1">
    <location>
        <begin position="370"/>
        <end position="389"/>
    </location>
</feature>
<dbReference type="Pfam" id="PF03703">
    <property type="entry name" value="bPH_2"/>
    <property type="match status" value="2"/>
</dbReference>
<organism evidence="3 4">
    <name type="scientific">Staphylococcus gallinarum</name>
    <dbReference type="NCBI Taxonomy" id="1293"/>
    <lineage>
        <taxon>Bacteria</taxon>
        <taxon>Bacillati</taxon>
        <taxon>Bacillota</taxon>
        <taxon>Bacilli</taxon>
        <taxon>Bacillales</taxon>
        <taxon>Staphylococcaceae</taxon>
        <taxon>Staphylococcus</taxon>
    </lineage>
</organism>
<dbReference type="PANTHER" id="PTHR34473:SF2">
    <property type="entry name" value="UPF0699 TRANSMEMBRANE PROTEIN YDBT"/>
    <property type="match status" value="1"/>
</dbReference>
<dbReference type="EMBL" id="QYJN01000007">
    <property type="protein sequence ID" value="RIP32939.1"/>
    <property type="molecule type" value="Genomic_DNA"/>
</dbReference>
<dbReference type="Proteomes" id="UP000265541">
    <property type="component" value="Unassembled WGS sequence"/>
</dbReference>
<reference evidence="3 4" key="1">
    <citation type="journal article" date="2016" name="Front. Microbiol.">
        <title>Comprehensive Phylogenetic Analysis of Bovine Non-aureus Staphylococci Species Based on Whole-Genome Sequencing.</title>
        <authorList>
            <person name="Naushad S."/>
            <person name="Barkema H.W."/>
            <person name="Luby C."/>
            <person name="Condas L.A."/>
            <person name="Nobrega D.B."/>
            <person name="Carson D.A."/>
            <person name="De Buck J."/>
        </authorList>
    </citation>
    <scope>NUCLEOTIDE SEQUENCE [LARGE SCALE GENOMIC DNA]</scope>
    <source>
        <strain evidence="3 4">SNUC 4781</strain>
    </source>
</reference>
<evidence type="ECO:0000256" key="1">
    <source>
        <dbReference type="SAM" id="Phobius"/>
    </source>
</evidence>
<protein>
    <recommendedName>
        <fullName evidence="2">YdbS-like PH domain-containing protein</fullName>
    </recommendedName>
</protein>
<evidence type="ECO:0000259" key="2">
    <source>
        <dbReference type="Pfam" id="PF03703"/>
    </source>
</evidence>
<sequence length="502" mass="57885">MYEPQKLHPISYITGVIQALKENIILILIFLIFNLKNFEFTDYKSYIYPGIVTVIFIISFLYRAVKVYNTRYWIENDHFVLDTGVFTKERKELNIRRIQSMDTSQSLINQIVGGVKIQIKTPSDGIDLETVSKQQSTLIQEALRQAQQSLLSVNTEAEQGTAHIEQSISETENQIPTQQLYKLSFKELLFMALTSGAIGVAFATLSPIIGTLSDKLPWEWLNRELSHISQAIFVIVLLIISIVLILSYIVGTIIVIFKNFNYTVTESDQQLNISYGLFNVKNITVPINRVQAIVERQSFVRRLFGFTSIHFIITSDMDDFDKDDVSLNGNITVLPFINQQKAYDIIKRLMPNMKFKKVQQGMPWRGYHRYFWIQSVLLLICAIVVAYFWQIWPVYLALFIIVVLALHSIIVIKKSGYILDGDELAVKNTTLFGFKTTYFKHDKLLGMELKHNPFLARKQLMNFTFVIAKAAGNQEVGLKYDEREHVEALRKWYLRGDNGETI</sequence>